<reference evidence="3" key="1">
    <citation type="journal article" date="2023" name="Mol. Phylogenet. Evol.">
        <title>Genome-scale phylogeny and comparative genomics of the fungal order Sordariales.</title>
        <authorList>
            <person name="Hensen N."/>
            <person name="Bonometti L."/>
            <person name="Westerberg I."/>
            <person name="Brannstrom I.O."/>
            <person name="Guillou S."/>
            <person name="Cros-Aarteil S."/>
            <person name="Calhoun S."/>
            <person name="Haridas S."/>
            <person name="Kuo A."/>
            <person name="Mondo S."/>
            <person name="Pangilinan J."/>
            <person name="Riley R."/>
            <person name="LaButti K."/>
            <person name="Andreopoulos B."/>
            <person name="Lipzen A."/>
            <person name="Chen C."/>
            <person name="Yan M."/>
            <person name="Daum C."/>
            <person name="Ng V."/>
            <person name="Clum A."/>
            <person name="Steindorff A."/>
            <person name="Ohm R.A."/>
            <person name="Martin F."/>
            <person name="Silar P."/>
            <person name="Natvig D.O."/>
            <person name="Lalanne C."/>
            <person name="Gautier V."/>
            <person name="Ament-Velasquez S.L."/>
            <person name="Kruys A."/>
            <person name="Hutchinson M.I."/>
            <person name="Powell A.J."/>
            <person name="Barry K."/>
            <person name="Miller A.N."/>
            <person name="Grigoriev I.V."/>
            <person name="Debuchy R."/>
            <person name="Gladieux P."/>
            <person name="Hiltunen Thoren M."/>
            <person name="Johannesson H."/>
        </authorList>
    </citation>
    <scope>NUCLEOTIDE SEQUENCE [LARGE SCALE GENOMIC DNA]</scope>
    <source>
        <strain evidence="3">CBS 340.73</strain>
    </source>
</reference>
<sequence>MDIDKEFPLIDEVLYSSVEVVDLTEVESIPQQLTPEIQGYNQDRESIVHEVSTGRSQENVSYICALRDSEGLADDADIGQNAGRNDGQKSTWAHDASRPMHPSNAVRSPSGEVASDTTDSQIAGRDSPPRASYLEKLPPALKKPRASPTNSARSIRPAAQILCRPFFPVLETRRLPNRLLPNRLWERTGKEREGEKREAMNSGEYSQEDLWLSLSAPLVLPACGMQAIRYGDAAALSTLSLPPWNWTASWSSSGFDSQQSNPLPPP</sequence>
<proteinExistence type="predicted"/>
<evidence type="ECO:0000313" key="3">
    <source>
        <dbReference type="Proteomes" id="UP001303473"/>
    </source>
</evidence>
<name>A0AAN6MWE2_9PEZI</name>
<protein>
    <submittedName>
        <fullName evidence="2">Uncharacterized protein</fullName>
    </submittedName>
</protein>
<feature type="region of interest" description="Disordered" evidence="1">
    <location>
        <begin position="75"/>
        <end position="153"/>
    </location>
</feature>
<evidence type="ECO:0000256" key="1">
    <source>
        <dbReference type="SAM" id="MobiDB-lite"/>
    </source>
</evidence>
<dbReference type="Proteomes" id="UP001303473">
    <property type="component" value="Unassembled WGS sequence"/>
</dbReference>
<evidence type="ECO:0000313" key="2">
    <source>
        <dbReference type="EMBL" id="KAK3934554.1"/>
    </source>
</evidence>
<dbReference type="EMBL" id="MU853979">
    <property type="protein sequence ID" value="KAK3934554.1"/>
    <property type="molecule type" value="Genomic_DNA"/>
</dbReference>
<comment type="caution">
    <text evidence="2">The sequence shown here is derived from an EMBL/GenBank/DDBJ whole genome shotgun (WGS) entry which is preliminary data.</text>
</comment>
<keyword evidence="3" id="KW-1185">Reference proteome</keyword>
<accession>A0AAN6MWE2</accession>
<gene>
    <name evidence="2" type="ORF">QBC46DRAFT_413812</name>
</gene>
<organism evidence="2 3">
    <name type="scientific">Diplogelasinospora grovesii</name>
    <dbReference type="NCBI Taxonomy" id="303347"/>
    <lineage>
        <taxon>Eukaryota</taxon>
        <taxon>Fungi</taxon>
        <taxon>Dikarya</taxon>
        <taxon>Ascomycota</taxon>
        <taxon>Pezizomycotina</taxon>
        <taxon>Sordariomycetes</taxon>
        <taxon>Sordariomycetidae</taxon>
        <taxon>Sordariales</taxon>
        <taxon>Diplogelasinosporaceae</taxon>
        <taxon>Diplogelasinospora</taxon>
    </lineage>
</organism>
<dbReference type="AlphaFoldDB" id="A0AAN6MWE2"/>